<dbReference type="RefSeq" id="WP_079468404.1">
    <property type="nucleotide sequence ID" value="NZ_FUZZ01000001.1"/>
</dbReference>
<keyword evidence="2" id="KW-0805">Transcription regulation</keyword>
<keyword evidence="4" id="KW-0238">DNA-binding</keyword>
<name>A0A1T5NCT3_9BACT</name>
<dbReference type="PANTHER" id="PTHR43133">
    <property type="entry name" value="RNA POLYMERASE ECF-TYPE SIGMA FACTO"/>
    <property type="match status" value="1"/>
</dbReference>
<protein>
    <submittedName>
        <fullName evidence="6">RNA polymerase sigma-70 factor, ECF subfamily</fullName>
    </submittedName>
</protein>
<evidence type="ECO:0000313" key="7">
    <source>
        <dbReference type="Proteomes" id="UP000190166"/>
    </source>
</evidence>
<proteinExistence type="inferred from homology"/>
<dbReference type="InterPro" id="IPR036388">
    <property type="entry name" value="WH-like_DNA-bd_sf"/>
</dbReference>
<evidence type="ECO:0000256" key="4">
    <source>
        <dbReference type="ARBA" id="ARBA00023125"/>
    </source>
</evidence>
<comment type="similarity">
    <text evidence="1">Belongs to the sigma-70 factor family. ECF subfamily.</text>
</comment>
<dbReference type="InterPro" id="IPR039425">
    <property type="entry name" value="RNA_pol_sigma-70-like"/>
</dbReference>
<dbReference type="STRING" id="393003.SAMN05660461_1115"/>
<dbReference type="InterPro" id="IPR013324">
    <property type="entry name" value="RNA_pol_sigma_r3/r4-like"/>
</dbReference>
<dbReference type="NCBIfam" id="TIGR02937">
    <property type="entry name" value="sigma70-ECF"/>
    <property type="match status" value="1"/>
</dbReference>
<evidence type="ECO:0000256" key="3">
    <source>
        <dbReference type="ARBA" id="ARBA00023082"/>
    </source>
</evidence>
<dbReference type="InterPro" id="IPR013325">
    <property type="entry name" value="RNA_pol_sigma_r2"/>
</dbReference>
<dbReference type="PANTHER" id="PTHR43133:SF8">
    <property type="entry name" value="RNA POLYMERASE SIGMA FACTOR HI_1459-RELATED"/>
    <property type="match status" value="1"/>
</dbReference>
<sequence length="201" mass="23337">MIPLSAYNGQEQEILAGLRQGGHQRRSYEEQLYNTFHYFTREGARKYGLTEEDSASAYSDTIISVIDNIVYNRFEGRSSLKSYTYQIFSNKCVDLKRKSTTNKEKVHQTHHLDTLIMMLPDNARSVVQQLIDNSNRSLLEKGLREIGEKCKQVLLLFEDGYSDREIAAMLEYNSADVVKVSRRRCMDKLKEKIGAFNRNYE</sequence>
<evidence type="ECO:0000256" key="5">
    <source>
        <dbReference type="ARBA" id="ARBA00023163"/>
    </source>
</evidence>
<evidence type="ECO:0000256" key="1">
    <source>
        <dbReference type="ARBA" id="ARBA00010641"/>
    </source>
</evidence>
<dbReference type="Gene3D" id="1.10.10.10">
    <property type="entry name" value="Winged helix-like DNA-binding domain superfamily/Winged helix DNA-binding domain"/>
    <property type="match status" value="1"/>
</dbReference>
<dbReference type="GO" id="GO:0003677">
    <property type="term" value="F:DNA binding"/>
    <property type="evidence" value="ECO:0007669"/>
    <property type="project" value="UniProtKB-KW"/>
</dbReference>
<gene>
    <name evidence="6" type="ORF">SAMN05660461_1115</name>
</gene>
<dbReference type="GO" id="GO:0006352">
    <property type="term" value="P:DNA-templated transcription initiation"/>
    <property type="evidence" value="ECO:0007669"/>
    <property type="project" value="InterPro"/>
</dbReference>
<accession>A0A1T5NCT3</accession>
<dbReference type="GO" id="GO:0016987">
    <property type="term" value="F:sigma factor activity"/>
    <property type="evidence" value="ECO:0007669"/>
    <property type="project" value="UniProtKB-KW"/>
</dbReference>
<dbReference type="SUPFAM" id="SSF88659">
    <property type="entry name" value="Sigma3 and sigma4 domains of RNA polymerase sigma factors"/>
    <property type="match status" value="1"/>
</dbReference>
<dbReference type="Gene3D" id="1.10.1740.10">
    <property type="match status" value="1"/>
</dbReference>
<evidence type="ECO:0000313" key="6">
    <source>
        <dbReference type="EMBL" id="SKC98162.1"/>
    </source>
</evidence>
<evidence type="ECO:0000256" key="2">
    <source>
        <dbReference type="ARBA" id="ARBA00023015"/>
    </source>
</evidence>
<keyword evidence="5" id="KW-0804">Transcription</keyword>
<keyword evidence="7" id="KW-1185">Reference proteome</keyword>
<keyword evidence="3" id="KW-0731">Sigma factor</keyword>
<dbReference type="Proteomes" id="UP000190166">
    <property type="component" value="Unassembled WGS sequence"/>
</dbReference>
<reference evidence="6 7" key="1">
    <citation type="submission" date="2017-02" db="EMBL/GenBank/DDBJ databases">
        <authorList>
            <person name="Peterson S.W."/>
        </authorList>
    </citation>
    <scope>NUCLEOTIDE SEQUENCE [LARGE SCALE GENOMIC DNA]</scope>
    <source>
        <strain evidence="6 7">DSM 18108</strain>
    </source>
</reference>
<dbReference type="SUPFAM" id="SSF88946">
    <property type="entry name" value="Sigma2 domain of RNA polymerase sigma factors"/>
    <property type="match status" value="1"/>
</dbReference>
<dbReference type="EMBL" id="FUZZ01000001">
    <property type="protein sequence ID" value="SKC98162.1"/>
    <property type="molecule type" value="Genomic_DNA"/>
</dbReference>
<organism evidence="6 7">
    <name type="scientific">Chitinophaga ginsengisegetis</name>
    <dbReference type="NCBI Taxonomy" id="393003"/>
    <lineage>
        <taxon>Bacteria</taxon>
        <taxon>Pseudomonadati</taxon>
        <taxon>Bacteroidota</taxon>
        <taxon>Chitinophagia</taxon>
        <taxon>Chitinophagales</taxon>
        <taxon>Chitinophagaceae</taxon>
        <taxon>Chitinophaga</taxon>
    </lineage>
</organism>
<dbReference type="InterPro" id="IPR014284">
    <property type="entry name" value="RNA_pol_sigma-70_dom"/>
</dbReference>
<dbReference type="AlphaFoldDB" id="A0A1T5NCT3"/>